<dbReference type="FunFam" id="3.20.20.80:FF:000050">
    <property type="entry name" value="Beta-mannosidase B"/>
    <property type="match status" value="1"/>
</dbReference>
<dbReference type="PANTHER" id="PTHR43730">
    <property type="entry name" value="BETA-MANNOSIDASE"/>
    <property type="match status" value="1"/>
</dbReference>
<evidence type="ECO:0000256" key="2">
    <source>
        <dbReference type="ARBA" id="ARBA00004740"/>
    </source>
</evidence>
<comment type="catalytic activity">
    <reaction evidence="1">
        <text>Hydrolysis of terminal, non-reducing beta-D-mannose residues in beta-D-mannosides.</text>
        <dbReference type="EC" id="3.2.1.25"/>
    </reaction>
</comment>
<dbReference type="AlphaFoldDB" id="A0A072PXS6"/>
<keyword evidence="5" id="KW-0119">Carbohydrate metabolism</keyword>
<evidence type="ECO:0000259" key="12">
    <source>
        <dbReference type="Pfam" id="PF17786"/>
    </source>
</evidence>
<dbReference type="GeneID" id="25276906"/>
<evidence type="ECO:0000256" key="3">
    <source>
        <dbReference type="ARBA" id="ARBA00012754"/>
    </source>
</evidence>
<dbReference type="Gene3D" id="2.60.120.260">
    <property type="entry name" value="Galactose-binding domain-like"/>
    <property type="match status" value="1"/>
</dbReference>
<accession>A0A072PXS6</accession>
<dbReference type="STRING" id="1182545.A0A072PXS6"/>
<comment type="pathway">
    <text evidence="2">Glycan metabolism; N-glycan degradation.</text>
</comment>
<dbReference type="PANTHER" id="PTHR43730:SF1">
    <property type="entry name" value="BETA-MANNOSIDASE"/>
    <property type="match status" value="1"/>
</dbReference>
<dbReference type="InterPro" id="IPR017853">
    <property type="entry name" value="GH"/>
</dbReference>
<evidence type="ECO:0000256" key="8">
    <source>
        <dbReference type="ARBA" id="ARBA00038429"/>
    </source>
</evidence>
<evidence type="ECO:0000256" key="7">
    <source>
        <dbReference type="ARBA" id="ARBA00023326"/>
    </source>
</evidence>
<gene>
    <name evidence="14" type="ORF">A1O9_01960</name>
</gene>
<feature type="domain" description="Glycoside hydrolase family 2 immunoglobulin-like beta-sandwich" evidence="11">
    <location>
        <begin position="204"/>
        <end position="311"/>
    </location>
</feature>
<dbReference type="InterPro" id="IPR054593">
    <property type="entry name" value="Beta-mannosidase-like_N2"/>
</dbReference>
<organism evidence="14 15">
    <name type="scientific">Exophiala aquamarina CBS 119918</name>
    <dbReference type="NCBI Taxonomy" id="1182545"/>
    <lineage>
        <taxon>Eukaryota</taxon>
        <taxon>Fungi</taxon>
        <taxon>Dikarya</taxon>
        <taxon>Ascomycota</taxon>
        <taxon>Pezizomycotina</taxon>
        <taxon>Eurotiomycetes</taxon>
        <taxon>Chaetothyriomycetidae</taxon>
        <taxon>Chaetothyriales</taxon>
        <taxon>Herpotrichiellaceae</taxon>
        <taxon>Exophiala</taxon>
    </lineage>
</organism>
<dbReference type="EC" id="3.2.1.25" evidence="3"/>
<dbReference type="RefSeq" id="XP_013262990.1">
    <property type="nucleotide sequence ID" value="XM_013407536.1"/>
</dbReference>
<evidence type="ECO:0000256" key="4">
    <source>
        <dbReference type="ARBA" id="ARBA00022801"/>
    </source>
</evidence>
<feature type="domain" description="Beta-mannosidase-like galactose-binding" evidence="13">
    <location>
        <begin position="15"/>
        <end position="194"/>
    </location>
</feature>
<dbReference type="VEuPathDB" id="FungiDB:A1O9_01960"/>
<evidence type="ECO:0000256" key="5">
    <source>
        <dbReference type="ARBA" id="ARBA00023277"/>
    </source>
</evidence>
<sequence length="892" mass="102263">MPIKRREKLATGWRWRLSNSNGNANADAVPTLKNWSPTTTFPSVIQMELLAQGVVPNPSVGENERHIQWVSEADWEYSCSFQTPEGVEKATFTDLVFEGLDTFATVTLNDEEILKSDNMFVPYRRDIKLYLKPAGQHNTLAVVFESPLKVGTALEKQFGERISLVRDKRRNHIRKAQCHWGWDWGPIMMTAGPWMPIYLDIYDARVDNVYVVSNLTSNHSNADLSIDIQAAGSSAMTAKVTVLDQDQQEVHRNVIVPLDEVQRGLAELSIPNPKLWWTNGLGAQHLYSVVVSLEDNSGSTLDNHTTRFGVRTIRVIQRALEDAPGKTFMFNINGHDIFAQGANWIPADVFIPNISRERYYSWMKLAKYNHANMVRVWGGGIYETDDFFDACDELGILVWHDFAFACGDYPIHQAFLDNIKLEAEAQTIRLRNRASLAIWAGDNEDFLIADWLKVEYDYTDIKGPFEDTKFPQRKIYLQLLPEICEKFSPNTQYWPSSPWGEGENSFDSTFGDIHQWAVWHADKPYQNYKDLSGRFVSEFGMHGYPIQRTVLAFAPEAKDRFPQSRIMDCHNKDNGSKTRIARYLSENFRYDMKFENFVYCSHLLQSEANSYALRDWKRKFGGKGREYCAGALIWQLNDIYPSTSWAYIDYYLRPKPAFYSIRRNFAPISVGSERTPGSRWIDENKPSRSYIPSFAVFAHNNTREEIRCKMQLKAYDFYVGKAAKLDNVESDVTLSAGYNTELLQLKPHASWTEGSLIILQVTLVDPVSGKTLARFVDWPEPFRYLLWPADTKVTVSVEPLRISNSIDDQGIDFDDEVTVVANQPIKGCWMEPMYDGTESEDEPEPLWTDNMFDLLPGEEMKVKVRGLRGRNVKVRFLADWEVGKKATVQAVL</sequence>
<dbReference type="SUPFAM" id="SSF49303">
    <property type="entry name" value="beta-Galactosidase/glucuronidase domain"/>
    <property type="match status" value="2"/>
</dbReference>
<evidence type="ECO:0000256" key="1">
    <source>
        <dbReference type="ARBA" id="ARBA00000829"/>
    </source>
</evidence>
<keyword evidence="6" id="KW-0326">Glycosidase</keyword>
<evidence type="ECO:0000313" key="15">
    <source>
        <dbReference type="Proteomes" id="UP000027920"/>
    </source>
</evidence>
<protein>
    <recommendedName>
        <fullName evidence="9">Beta-mannosidase B</fullName>
        <ecNumber evidence="3">3.2.1.25</ecNumber>
    </recommendedName>
    <alternativeName>
        <fullName evidence="10">Mannanase B</fullName>
    </alternativeName>
</protein>
<dbReference type="HOGENOM" id="CLU_005015_1_1_1"/>
<dbReference type="InterPro" id="IPR036156">
    <property type="entry name" value="Beta-gal/glucu_dom_sf"/>
</dbReference>
<dbReference type="Gene3D" id="3.20.20.80">
    <property type="entry name" value="Glycosidases"/>
    <property type="match status" value="1"/>
</dbReference>
<keyword evidence="7" id="KW-0624">Polysaccharide degradation</keyword>
<evidence type="ECO:0000256" key="10">
    <source>
        <dbReference type="ARBA" id="ARBA00041614"/>
    </source>
</evidence>
<evidence type="ECO:0000256" key="9">
    <source>
        <dbReference type="ARBA" id="ARBA00041069"/>
    </source>
</evidence>
<proteinExistence type="inferred from homology"/>
<dbReference type="Pfam" id="PF17786">
    <property type="entry name" value="Mannosidase_ig"/>
    <property type="match status" value="1"/>
</dbReference>
<evidence type="ECO:0000259" key="11">
    <source>
        <dbReference type="Pfam" id="PF00703"/>
    </source>
</evidence>
<dbReference type="Pfam" id="PF22666">
    <property type="entry name" value="Glyco_hydro_2_N2"/>
    <property type="match status" value="1"/>
</dbReference>
<dbReference type="InterPro" id="IPR050887">
    <property type="entry name" value="Beta-mannosidase_GH2"/>
</dbReference>
<name>A0A072PXS6_9EURO</name>
<dbReference type="SUPFAM" id="SSF51445">
    <property type="entry name" value="(Trans)glycosidases"/>
    <property type="match status" value="1"/>
</dbReference>
<reference evidence="14 15" key="1">
    <citation type="submission" date="2013-03" db="EMBL/GenBank/DDBJ databases">
        <title>The Genome Sequence of Exophiala aquamarina CBS 119918.</title>
        <authorList>
            <consortium name="The Broad Institute Genomics Platform"/>
            <person name="Cuomo C."/>
            <person name="de Hoog S."/>
            <person name="Gorbushina A."/>
            <person name="Walker B."/>
            <person name="Young S.K."/>
            <person name="Zeng Q."/>
            <person name="Gargeya S."/>
            <person name="Fitzgerald M."/>
            <person name="Haas B."/>
            <person name="Abouelleil A."/>
            <person name="Allen A.W."/>
            <person name="Alvarado L."/>
            <person name="Arachchi H.M."/>
            <person name="Berlin A.M."/>
            <person name="Chapman S.B."/>
            <person name="Gainer-Dewar J."/>
            <person name="Goldberg J."/>
            <person name="Griggs A."/>
            <person name="Gujja S."/>
            <person name="Hansen M."/>
            <person name="Howarth C."/>
            <person name="Imamovic A."/>
            <person name="Ireland A."/>
            <person name="Larimer J."/>
            <person name="McCowan C."/>
            <person name="Murphy C."/>
            <person name="Pearson M."/>
            <person name="Poon T.W."/>
            <person name="Priest M."/>
            <person name="Roberts A."/>
            <person name="Saif S."/>
            <person name="Shea T."/>
            <person name="Sisk P."/>
            <person name="Sykes S."/>
            <person name="Wortman J."/>
            <person name="Nusbaum C."/>
            <person name="Birren B."/>
        </authorList>
    </citation>
    <scope>NUCLEOTIDE SEQUENCE [LARGE SCALE GENOMIC DNA]</scope>
    <source>
        <strain evidence="14 15">CBS 119918</strain>
    </source>
</reference>
<evidence type="ECO:0000313" key="14">
    <source>
        <dbReference type="EMBL" id="KEF60400.1"/>
    </source>
</evidence>
<dbReference type="GO" id="GO:0006516">
    <property type="term" value="P:glycoprotein catabolic process"/>
    <property type="evidence" value="ECO:0007669"/>
    <property type="project" value="TreeGrafter"/>
</dbReference>
<dbReference type="OrthoDB" id="2866996at2759"/>
<feature type="domain" description="Mannosidase Ig/CBM-like" evidence="12">
    <location>
        <begin position="694"/>
        <end position="784"/>
    </location>
</feature>
<keyword evidence="4" id="KW-0378">Hydrolase</keyword>
<comment type="similarity">
    <text evidence="8">Belongs to the glycosyl hydrolase 2 family. Beta-mannosidase B subfamily.</text>
</comment>
<dbReference type="Gene3D" id="2.60.40.10">
    <property type="entry name" value="Immunoglobulins"/>
    <property type="match status" value="1"/>
</dbReference>
<dbReference type="InterPro" id="IPR008979">
    <property type="entry name" value="Galactose-bd-like_sf"/>
</dbReference>
<dbReference type="InterPro" id="IPR041447">
    <property type="entry name" value="Mannosidase_ig"/>
</dbReference>
<keyword evidence="15" id="KW-1185">Reference proteome</keyword>
<evidence type="ECO:0000256" key="6">
    <source>
        <dbReference type="ARBA" id="ARBA00023295"/>
    </source>
</evidence>
<dbReference type="Proteomes" id="UP000027920">
    <property type="component" value="Unassembled WGS sequence"/>
</dbReference>
<dbReference type="Pfam" id="PF00703">
    <property type="entry name" value="Glyco_hydro_2"/>
    <property type="match status" value="1"/>
</dbReference>
<dbReference type="GO" id="GO:0000272">
    <property type="term" value="P:polysaccharide catabolic process"/>
    <property type="evidence" value="ECO:0007669"/>
    <property type="project" value="UniProtKB-KW"/>
</dbReference>
<dbReference type="InterPro" id="IPR013783">
    <property type="entry name" value="Ig-like_fold"/>
</dbReference>
<dbReference type="InterPro" id="IPR006102">
    <property type="entry name" value="Ig-like_GH2"/>
</dbReference>
<dbReference type="EMBL" id="AMGV01000002">
    <property type="protein sequence ID" value="KEF60400.1"/>
    <property type="molecule type" value="Genomic_DNA"/>
</dbReference>
<dbReference type="GO" id="GO:0004567">
    <property type="term" value="F:beta-mannosidase activity"/>
    <property type="evidence" value="ECO:0007669"/>
    <property type="project" value="UniProtKB-EC"/>
</dbReference>
<dbReference type="SUPFAM" id="SSF49785">
    <property type="entry name" value="Galactose-binding domain-like"/>
    <property type="match status" value="1"/>
</dbReference>
<comment type="caution">
    <text evidence="14">The sequence shown here is derived from an EMBL/GenBank/DDBJ whole genome shotgun (WGS) entry which is preliminary data.</text>
</comment>
<evidence type="ECO:0000259" key="13">
    <source>
        <dbReference type="Pfam" id="PF22666"/>
    </source>
</evidence>